<feature type="region of interest" description="Disordered" evidence="2">
    <location>
        <begin position="1"/>
        <end position="36"/>
    </location>
</feature>
<evidence type="ECO:0000256" key="1">
    <source>
        <dbReference type="ARBA" id="ARBA00023002"/>
    </source>
</evidence>
<feature type="domain" description="FAD dependent oxidoreductase" evidence="3">
    <location>
        <begin position="44"/>
        <end position="389"/>
    </location>
</feature>
<dbReference type="Gene3D" id="3.30.9.10">
    <property type="entry name" value="D-Amino Acid Oxidase, subunit A, domain 2"/>
    <property type="match status" value="1"/>
</dbReference>
<dbReference type="Gene3D" id="3.50.50.60">
    <property type="entry name" value="FAD/NAD(P)-binding domain"/>
    <property type="match status" value="1"/>
</dbReference>
<evidence type="ECO:0000259" key="3">
    <source>
        <dbReference type="Pfam" id="PF01266"/>
    </source>
</evidence>
<dbReference type="Proteomes" id="UP000267128">
    <property type="component" value="Unassembled WGS sequence"/>
</dbReference>
<protein>
    <submittedName>
        <fullName evidence="4">FAD-binding oxidoreductase</fullName>
    </submittedName>
</protein>
<keyword evidence="1" id="KW-0560">Oxidoreductase</keyword>
<dbReference type="GO" id="GO:0005737">
    <property type="term" value="C:cytoplasm"/>
    <property type="evidence" value="ECO:0007669"/>
    <property type="project" value="TreeGrafter"/>
</dbReference>
<proteinExistence type="predicted"/>
<comment type="caution">
    <text evidence="4">The sequence shown here is derived from an EMBL/GenBank/DDBJ whole genome shotgun (WGS) entry which is preliminary data.</text>
</comment>
<feature type="region of interest" description="Disordered" evidence="2">
    <location>
        <begin position="414"/>
        <end position="465"/>
    </location>
</feature>
<evidence type="ECO:0000313" key="5">
    <source>
        <dbReference type="Proteomes" id="UP000267128"/>
    </source>
</evidence>
<dbReference type="OrthoDB" id="9806452at2"/>
<accession>A0A3N0CCG4</accession>
<evidence type="ECO:0000256" key="2">
    <source>
        <dbReference type="SAM" id="MobiDB-lite"/>
    </source>
</evidence>
<feature type="compositionally biased region" description="Low complexity" evidence="2">
    <location>
        <begin position="1"/>
        <end position="32"/>
    </location>
</feature>
<dbReference type="GO" id="GO:0016491">
    <property type="term" value="F:oxidoreductase activity"/>
    <property type="evidence" value="ECO:0007669"/>
    <property type="project" value="UniProtKB-KW"/>
</dbReference>
<name>A0A3N0CCG4_9ACTN</name>
<dbReference type="AlphaFoldDB" id="A0A3N0CCG4"/>
<evidence type="ECO:0000313" key="4">
    <source>
        <dbReference type="EMBL" id="RNL60673.1"/>
    </source>
</evidence>
<keyword evidence="5" id="KW-1185">Reference proteome</keyword>
<reference evidence="4 5" key="1">
    <citation type="submission" date="2018-11" db="EMBL/GenBank/DDBJ databases">
        <authorList>
            <person name="Li F."/>
        </authorList>
    </citation>
    <scope>NUCLEOTIDE SEQUENCE [LARGE SCALE GENOMIC DNA]</scope>
    <source>
        <strain evidence="4 5">Gsoil 097</strain>
    </source>
</reference>
<dbReference type="Pfam" id="PF01266">
    <property type="entry name" value="DAO"/>
    <property type="match status" value="1"/>
</dbReference>
<gene>
    <name evidence="4" type="ORF">EFK50_20400</name>
</gene>
<dbReference type="EMBL" id="RJSE01000009">
    <property type="protein sequence ID" value="RNL60673.1"/>
    <property type="molecule type" value="Genomic_DNA"/>
</dbReference>
<organism evidence="4 5">
    <name type="scientific">Nocardioides marmoriginsengisoli</name>
    <dbReference type="NCBI Taxonomy" id="661483"/>
    <lineage>
        <taxon>Bacteria</taxon>
        <taxon>Bacillati</taxon>
        <taxon>Actinomycetota</taxon>
        <taxon>Actinomycetes</taxon>
        <taxon>Propionibacteriales</taxon>
        <taxon>Nocardioidaceae</taxon>
        <taxon>Nocardioides</taxon>
    </lineage>
</organism>
<dbReference type="SUPFAM" id="SSF51905">
    <property type="entry name" value="FAD/NAD(P)-binding domain"/>
    <property type="match status" value="1"/>
</dbReference>
<dbReference type="InterPro" id="IPR006076">
    <property type="entry name" value="FAD-dep_OxRdtase"/>
</dbReference>
<dbReference type="PANTHER" id="PTHR13847">
    <property type="entry name" value="SARCOSINE DEHYDROGENASE-RELATED"/>
    <property type="match status" value="1"/>
</dbReference>
<dbReference type="InterPro" id="IPR036188">
    <property type="entry name" value="FAD/NAD-bd_sf"/>
</dbReference>
<sequence length="465" mass="48062">MPTTPSTSGSTSPPLRRSSTRSWPRPGRPSTTGEPVVAEARTTDVAIVGGGIVGLSIALSLAEAGVAVTVLDKGVPGKAASSRNGGGVRQQGRAFPELALAQQAIEAWPTWAERLGGPTGYRRTGHLVVAADAGELAALEERSAAEAEHGLKTTIVDGADVAAMAPGLAPGHVGGKLCETDGMALPAVVMQTMHAAAVRAGVEVRPYAEVTRLRVDRGTVTGVELADGTSLSAGTVVNAAGPWSSVVAASAGVYLPVAPSRLHMFRTVPLDRTFAHVWVARASMDLNACQWEDGSILFGGATRPDPTQWTFSHEPGPAFVEDARAKAAEVAPMIAAATLARRWTGVREFTPDMLPVIGRPREVGGLFTCTGFSGHGFALGPVIGDLVAGWIRTGERPPVLEPFAPDRFAVTGSPFNHPPAPWGGATTEVVPSRSPHAAPAGVDDGPFKQHSGVPSGFDLPTPLED</sequence>
<dbReference type="PANTHER" id="PTHR13847:SF287">
    <property type="entry name" value="FAD-DEPENDENT OXIDOREDUCTASE DOMAIN-CONTAINING PROTEIN 1"/>
    <property type="match status" value="1"/>
</dbReference>